<name>A0ABS7RI16_9ACTN</name>
<feature type="domain" description="Leucine-binding protein" evidence="5">
    <location>
        <begin position="49"/>
        <end position="405"/>
    </location>
</feature>
<reference evidence="6 7" key="1">
    <citation type="submission" date="2021-08" db="EMBL/GenBank/DDBJ databases">
        <title>Nocardioides bacterium WL0053 sp. nov., isolated from the sediment.</title>
        <authorList>
            <person name="Wang L."/>
            <person name="Zhang D."/>
            <person name="Zhang A."/>
        </authorList>
    </citation>
    <scope>NUCLEOTIDE SEQUENCE [LARGE SCALE GENOMIC DNA]</scope>
    <source>
        <strain evidence="6 7">WL0053</strain>
    </source>
</reference>
<protein>
    <submittedName>
        <fullName evidence="6">ABC transporter substrate-binding protein</fullName>
    </submittedName>
</protein>
<keyword evidence="7" id="KW-1185">Reference proteome</keyword>
<dbReference type="Pfam" id="PF13458">
    <property type="entry name" value="Peripla_BP_6"/>
    <property type="match status" value="1"/>
</dbReference>
<evidence type="ECO:0000256" key="3">
    <source>
        <dbReference type="SAM" id="MobiDB-lite"/>
    </source>
</evidence>
<comment type="caution">
    <text evidence="6">The sequence shown here is derived from an EMBL/GenBank/DDBJ whole genome shotgun (WGS) entry which is preliminary data.</text>
</comment>
<feature type="chain" id="PRO_5046740067" evidence="4">
    <location>
        <begin position="23"/>
        <end position="447"/>
    </location>
</feature>
<organism evidence="6 7">
    <name type="scientific">Nocardioides jiangsuensis</name>
    <dbReference type="NCBI Taxonomy" id="2866161"/>
    <lineage>
        <taxon>Bacteria</taxon>
        <taxon>Bacillati</taxon>
        <taxon>Actinomycetota</taxon>
        <taxon>Actinomycetes</taxon>
        <taxon>Propionibacteriales</taxon>
        <taxon>Nocardioidaceae</taxon>
        <taxon>Nocardioides</taxon>
    </lineage>
</organism>
<dbReference type="SUPFAM" id="SSF53822">
    <property type="entry name" value="Periplasmic binding protein-like I"/>
    <property type="match status" value="1"/>
</dbReference>
<dbReference type="InterPro" id="IPR028082">
    <property type="entry name" value="Peripla_BP_I"/>
</dbReference>
<dbReference type="PROSITE" id="PS51257">
    <property type="entry name" value="PROKAR_LIPOPROTEIN"/>
    <property type="match status" value="1"/>
</dbReference>
<gene>
    <name evidence="6" type="ORF">K1X13_07620</name>
</gene>
<evidence type="ECO:0000256" key="1">
    <source>
        <dbReference type="ARBA" id="ARBA00010062"/>
    </source>
</evidence>
<evidence type="ECO:0000313" key="7">
    <source>
        <dbReference type="Proteomes" id="UP000754710"/>
    </source>
</evidence>
<dbReference type="EMBL" id="JAIEZQ010000001">
    <property type="protein sequence ID" value="MBY9074687.1"/>
    <property type="molecule type" value="Genomic_DNA"/>
</dbReference>
<accession>A0ABS7RI16</accession>
<comment type="similarity">
    <text evidence="1">Belongs to the leucine-binding protein family.</text>
</comment>
<keyword evidence="2 4" id="KW-0732">Signal</keyword>
<evidence type="ECO:0000256" key="4">
    <source>
        <dbReference type="SAM" id="SignalP"/>
    </source>
</evidence>
<evidence type="ECO:0000313" key="6">
    <source>
        <dbReference type="EMBL" id="MBY9074687.1"/>
    </source>
</evidence>
<dbReference type="PANTHER" id="PTHR47235">
    <property type="entry name" value="BLR6548 PROTEIN"/>
    <property type="match status" value="1"/>
</dbReference>
<evidence type="ECO:0000259" key="5">
    <source>
        <dbReference type="Pfam" id="PF13458"/>
    </source>
</evidence>
<dbReference type="CDD" id="cd06343">
    <property type="entry name" value="PBP1_ABC_ligand_binding-like"/>
    <property type="match status" value="1"/>
</dbReference>
<feature type="signal peptide" evidence="4">
    <location>
        <begin position="1"/>
        <end position="22"/>
    </location>
</feature>
<dbReference type="RefSeq" id="WP_221024332.1">
    <property type="nucleotide sequence ID" value="NZ_JAIEZQ010000001.1"/>
</dbReference>
<dbReference type="PANTHER" id="PTHR47235:SF1">
    <property type="entry name" value="BLR6548 PROTEIN"/>
    <property type="match status" value="1"/>
</dbReference>
<dbReference type="Gene3D" id="3.40.50.2300">
    <property type="match status" value="2"/>
</dbReference>
<dbReference type="InterPro" id="IPR028081">
    <property type="entry name" value="Leu-bd"/>
</dbReference>
<feature type="region of interest" description="Disordered" evidence="3">
    <location>
        <begin position="416"/>
        <end position="447"/>
    </location>
</feature>
<evidence type="ECO:0000256" key="2">
    <source>
        <dbReference type="ARBA" id="ARBA00022729"/>
    </source>
</evidence>
<dbReference type="Proteomes" id="UP000754710">
    <property type="component" value="Unassembled WGS sequence"/>
</dbReference>
<sequence length="447" mass="47372">MRRWTRKLTLVTGVVTAGALVAACGAGSSREASGGEAGGASDVGITEDTVTIGAHFPLTGVAAPGYSEIPTGMKAYFDYVNAQGGVDGRKIEFVVRDDGYNPTNTSQVTNELVLKDEIFAMVGGLGTPTHAGVVDFLNSEKVPDLFVSSGSIQWGDEPDVKPYTFGWQPDYESEGKIIGQYVAENMPDAKVGLFLQDDDLGRDSEKGVRQFIDDQIVAVERYTSGNTDVAPQIAGLQAKGADLVLSFNTPSYTALSQLVAMKLNYQPQWFYANIGSDPTLVGSLLSKFSEGAVDGASPLDGVLTTEYIAGVDSTEDPWVKLWQKVWDEHGENGELTNYRIYGMAKAYAFVQALMAAGPDPTRDGIVEAVEQWDPATPGPELAPFRFTADSHMGIAGMQVVELKGGAGEPLTPVLTTDIGDAPIEEDTSGQADDAPPASGIPEVEPVG</sequence>
<proteinExistence type="inferred from homology"/>